<evidence type="ECO:0000313" key="2">
    <source>
        <dbReference type="EMBL" id="QTE22610.1"/>
    </source>
</evidence>
<dbReference type="KEGG" id="pcea:J3359_17740"/>
<organism evidence="2 3">
    <name type="scientific">Polaribacter cellanae</name>
    <dbReference type="NCBI Taxonomy" id="2818493"/>
    <lineage>
        <taxon>Bacteria</taxon>
        <taxon>Pseudomonadati</taxon>
        <taxon>Bacteroidota</taxon>
        <taxon>Flavobacteriia</taxon>
        <taxon>Flavobacteriales</taxon>
        <taxon>Flavobacteriaceae</taxon>
    </lineage>
</organism>
<gene>
    <name evidence="2" type="ORF">J3359_17740</name>
</gene>
<protein>
    <submittedName>
        <fullName evidence="2">DUF4198 domain-containing protein</fullName>
    </submittedName>
</protein>
<feature type="signal peptide" evidence="1">
    <location>
        <begin position="1"/>
        <end position="19"/>
    </location>
</feature>
<feature type="chain" id="PRO_5038137151" evidence="1">
    <location>
        <begin position="20"/>
        <end position="245"/>
    </location>
</feature>
<keyword evidence="3" id="KW-1185">Reference proteome</keyword>
<proteinExistence type="predicted"/>
<dbReference type="EMBL" id="CP071869">
    <property type="protein sequence ID" value="QTE22610.1"/>
    <property type="molecule type" value="Genomic_DNA"/>
</dbReference>
<dbReference type="AlphaFoldDB" id="A0A975CQ18"/>
<dbReference type="InterPro" id="IPR019613">
    <property type="entry name" value="DUF4198"/>
</dbReference>
<name>A0A975CQ18_9FLAO</name>
<dbReference type="InterPro" id="IPR013783">
    <property type="entry name" value="Ig-like_fold"/>
</dbReference>
<evidence type="ECO:0000313" key="3">
    <source>
        <dbReference type="Proteomes" id="UP000663920"/>
    </source>
</evidence>
<keyword evidence="1" id="KW-0732">Signal</keyword>
<sequence length="245" mass="27969">MKKNIISLVLFLATTPLFAHYIWIETAPVGKQHTEHFIKVRFGEYTYGVLEKTDGDAFKSVSKFTLWVMSPSGKKTPLKVSAKEDFYAASFIPTEDGTYTIALDNKNIKVLDYTKYDYGIFKGQYHAKAKVVVGNTLSNFNKTNTTGIEIIDLTDQEFSKESTVLLQVLFNGEPLKENELSVFVADLWSKKLKTDKEGKVTFKLPWETKYIVETIFEEKVPGTFKGLDYDFIWHCATYCISLKSK</sequence>
<evidence type="ECO:0000256" key="1">
    <source>
        <dbReference type="SAM" id="SignalP"/>
    </source>
</evidence>
<dbReference type="Pfam" id="PF10670">
    <property type="entry name" value="DUF4198"/>
    <property type="match status" value="1"/>
</dbReference>
<dbReference type="Proteomes" id="UP000663920">
    <property type="component" value="Chromosome"/>
</dbReference>
<dbReference type="RefSeq" id="WP_208078484.1">
    <property type="nucleotide sequence ID" value="NZ_CP071869.1"/>
</dbReference>
<accession>A0A975CQ18</accession>
<dbReference type="Gene3D" id="2.60.40.10">
    <property type="entry name" value="Immunoglobulins"/>
    <property type="match status" value="1"/>
</dbReference>
<reference evidence="2 3" key="1">
    <citation type="submission" date="2021-03" db="EMBL/GenBank/DDBJ databases">
        <title>Complete genome of Polaribacter_sp.SM13.</title>
        <authorList>
            <person name="Jeong S.W."/>
            <person name="Bae J.W."/>
        </authorList>
    </citation>
    <scope>NUCLEOTIDE SEQUENCE [LARGE SCALE GENOMIC DNA]</scope>
    <source>
        <strain evidence="2 3">SM13</strain>
    </source>
</reference>